<dbReference type="OrthoDB" id="5381604at2"/>
<keyword evidence="3" id="KW-1185">Reference proteome</keyword>
<dbReference type="InterPro" id="IPR026444">
    <property type="entry name" value="Secre_tail"/>
</dbReference>
<proteinExistence type="predicted"/>
<dbReference type="NCBIfam" id="TIGR04183">
    <property type="entry name" value="Por_Secre_tail"/>
    <property type="match status" value="1"/>
</dbReference>
<comment type="caution">
    <text evidence="2">The sequence shown here is derived from an EMBL/GenBank/DDBJ whole genome shotgun (WGS) entry which is preliminary data.</text>
</comment>
<dbReference type="RefSeq" id="WP_147169560.1">
    <property type="nucleotide sequence ID" value="NZ_VOOR01000082.1"/>
</dbReference>
<dbReference type="Proteomes" id="UP000321580">
    <property type="component" value="Unassembled WGS sequence"/>
</dbReference>
<feature type="chain" id="PRO_5022694227" evidence="1">
    <location>
        <begin position="19"/>
        <end position="617"/>
    </location>
</feature>
<reference evidence="2 3" key="1">
    <citation type="submission" date="2019-08" db="EMBL/GenBank/DDBJ databases">
        <title>Genome of Phaeodactylibacter luteus.</title>
        <authorList>
            <person name="Bowman J.P."/>
        </authorList>
    </citation>
    <scope>NUCLEOTIDE SEQUENCE [LARGE SCALE GENOMIC DNA]</scope>
    <source>
        <strain evidence="2 3">KCTC 42180</strain>
    </source>
</reference>
<evidence type="ECO:0000256" key="1">
    <source>
        <dbReference type="SAM" id="SignalP"/>
    </source>
</evidence>
<dbReference type="AlphaFoldDB" id="A0A5C6RIA6"/>
<evidence type="ECO:0000313" key="2">
    <source>
        <dbReference type="EMBL" id="TXB60084.1"/>
    </source>
</evidence>
<dbReference type="SUPFAM" id="SSF49785">
    <property type="entry name" value="Galactose-binding domain-like"/>
    <property type="match status" value="1"/>
</dbReference>
<organism evidence="2 3">
    <name type="scientific">Phaeodactylibacter luteus</name>
    <dbReference type="NCBI Taxonomy" id="1564516"/>
    <lineage>
        <taxon>Bacteria</taxon>
        <taxon>Pseudomonadati</taxon>
        <taxon>Bacteroidota</taxon>
        <taxon>Saprospiria</taxon>
        <taxon>Saprospirales</taxon>
        <taxon>Haliscomenobacteraceae</taxon>
        <taxon>Phaeodactylibacter</taxon>
    </lineage>
</organism>
<name>A0A5C6RIA6_9BACT</name>
<dbReference type="Gene3D" id="2.60.120.430">
    <property type="entry name" value="Galactose-binding lectin"/>
    <property type="match status" value="2"/>
</dbReference>
<evidence type="ECO:0000313" key="3">
    <source>
        <dbReference type="Proteomes" id="UP000321580"/>
    </source>
</evidence>
<sequence>MKKFTFMLLLLSAFASYAQNGPITFEPGEPGADWTWNVFENDANPPLEVIANPDPTGANTSATVAQFTALQAGQPFAGVESQQTVDLGAFEWNEDNRTVTIMVWKSVISDVGIKFDTPTGWSQGEIKVANTVVNQWEELTFDFSSFINPPESEGMLDRIIIFPDFDLDGRTQDNVVYFDNITFGEGGGGNPSTEPMVAAPAPTQDEADVISLFSDVYTDVPVDTWRTDWSAAVLEDVEIQGNPTKKYSSLDFVGIETVANQVDATGMTHIHLDVWSAGFTSFSVKLVDFGADGAFGGGDDTEHQVDFASPAQGQWLGIDIPLDDFVGMTSRANIAQYILVAQPSGAATVWVDNMYFYNGENTGPAEPMTAAPDPMEDAANVISLFSDTYTDVPVDTWRTDWSAATLEDIEIEGNPTKKYSGLDFVGIETVANQVDATGMTHIHLDVWSPDFTFFGVKLVDFGADGAFDGGDDTEDQINFEMPGQGEWIGIDIPLDDFAGMTSRSNIAQYILVAQPTGAATVYVDNVYFYNDLGSSTLDEGLEAKGVRAFPNPVRLGEAVQLSEQPVGYEVFDLSGRLVLSAQGTATVNTAQLSQRGVYLLKARLKDGSEQVQRLIVQ</sequence>
<protein>
    <submittedName>
        <fullName evidence="2">T9SS type A sorting domain-containing protein</fullName>
    </submittedName>
</protein>
<feature type="signal peptide" evidence="1">
    <location>
        <begin position="1"/>
        <end position="18"/>
    </location>
</feature>
<accession>A0A5C6RIA6</accession>
<dbReference type="InterPro" id="IPR008979">
    <property type="entry name" value="Galactose-bd-like_sf"/>
</dbReference>
<dbReference type="EMBL" id="VOOR01000082">
    <property type="protein sequence ID" value="TXB60084.1"/>
    <property type="molecule type" value="Genomic_DNA"/>
</dbReference>
<keyword evidence="1" id="KW-0732">Signal</keyword>
<gene>
    <name evidence="2" type="ORF">FRY97_20840</name>
</gene>